<organism evidence="1 2">
    <name type="scientific">Phyllobacterium zundukense</name>
    <dbReference type="NCBI Taxonomy" id="1867719"/>
    <lineage>
        <taxon>Bacteria</taxon>
        <taxon>Pseudomonadati</taxon>
        <taxon>Pseudomonadota</taxon>
        <taxon>Alphaproteobacteria</taxon>
        <taxon>Hyphomicrobiales</taxon>
        <taxon>Phyllobacteriaceae</taxon>
        <taxon>Phyllobacterium</taxon>
    </lineage>
</organism>
<geneLocation type="plasmid" evidence="1 2">
    <name>p_unnamed1</name>
</geneLocation>
<sequence>MKLPRSIKTGYATLFRPHPQPGALPRSYAAAFRLVGDGSLKVKIDGVHALAEAARAHIDMESRATTGKLLLAVIVDKDVHGQLWSSIDPQSVFADADKLPTLAVHAASARFCVRLRRQETFARVDRCLYAT</sequence>
<dbReference type="EMBL" id="CP104972">
    <property type="protein sequence ID" value="UXN59214.1"/>
    <property type="molecule type" value="Genomic_DNA"/>
</dbReference>
<proteinExistence type="predicted"/>
<gene>
    <name evidence="1" type="ORF">N8E88_10200</name>
</gene>
<keyword evidence="1" id="KW-0614">Plasmid</keyword>
<accession>A0ACD4D092</accession>
<protein>
    <submittedName>
        <fullName evidence="1">Zinc-binding dehydrogenase</fullName>
    </submittedName>
</protein>
<evidence type="ECO:0000313" key="1">
    <source>
        <dbReference type="EMBL" id="UXN59214.1"/>
    </source>
</evidence>
<dbReference type="Proteomes" id="UP001061991">
    <property type="component" value="Plasmid p_unnamed1"/>
</dbReference>
<evidence type="ECO:0000313" key="2">
    <source>
        <dbReference type="Proteomes" id="UP001061991"/>
    </source>
</evidence>
<reference evidence="1" key="1">
    <citation type="submission" date="2022-09" db="EMBL/GenBank/DDBJ databases">
        <title>Interaction between co-microsymbionts with complementary sets of symbiotic genes in legume-rhizobium systems.</title>
        <authorList>
            <person name="Safronova V."/>
            <person name="Sazanova A."/>
            <person name="Afonin A."/>
            <person name="Chirak E."/>
        </authorList>
    </citation>
    <scope>NUCLEOTIDE SEQUENCE</scope>
    <source>
        <strain evidence="1">A18/3m</strain>
    </source>
</reference>
<keyword evidence="2" id="KW-1185">Reference proteome</keyword>
<name>A0ACD4D092_9HYPH</name>